<reference evidence="1 2" key="1">
    <citation type="submission" date="2019-02" db="EMBL/GenBank/DDBJ databases">
        <title>Genome sequencing of the rare red list fungi Hericium alpestre (H. flagellum).</title>
        <authorList>
            <person name="Buettner E."/>
            <person name="Kellner H."/>
        </authorList>
    </citation>
    <scope>NUCLEOTIDE SEQUENCE [LARGE SCALE GENOMIC DNA]</scope>
    <source>
        <strain evidence="1 2">DSM 108284</strain>
    </source>
</reference>
<sequence>MNYAAGQATATAIFPPTLSNSKGEGLNAAGIDDRNIKVCVFLAISLPEGARSADH</sequence>
<gene>
    <name evidence="1" type="ORF">EWM64_g2784</name>
</gene>
<organism evidence="1 2">
    <name type="scientific">Hericium alpestre</name>
    <dbReference type="NCBI Taxonomy" id="135208"/>
    <lineage>
        <taxon>Eukaryota</taxon>
        <taxon>Fungi</taxon>
        <taxon>Dikarya</taxon>
        <taxon>Basidiomycota</taxon>
        <taxon>Agaricomycotina</taxon>
        <taxon>Agaricomycetes</taxon>
        <taxon>Russulales</taxon>
        <taxon>Hericiaceae</taxon>
        <taxon>Hericium</taxon>
    </lineage>
</organism>
<proteinExistence type="predicted"/>
<accession>A0A4Z0A5N1</accession>
<comment type="caution">
    <text evidence="1">The sequence shown here is derived from an EMBL/GenBank/DDBJ whole genome shotgun (WGS) entry which is preliminary data.</text>
</comment>
<evidence type="ECO:0000313" key="2">
    <source>
        <dbReference type="Proteomes" id="UP000298061"/>
    </source>
</evidence>
<dbReference type="Proteomes" id="UP000298061">
    <property type="component" value="Unassembled WGS sequence"/>
</dbReference>
<keyword evidence="2" id="KW-1185">Reference proteome</keyword>
<dbReference type="AlphaFoldDB" id="A0A4Z0A5N1"/>
<name>A0A4Z0A5N1_9AGAM</name>
<protein>
    <submittedName>
        <fullName evidence="1">Uncharacterized protein</fullName>
    </submittedName>
</protein>
<evidence type="ECO:0000313" key="1">
    <source>
        <dbReference type="EMBL" id="TFY81229.1"/>
    </source>
</evidence>
<dbReference type="EMBL" id="SFCI01000235">
    <property type="protein sequence ID" value="TFY81229.1"/>
    <property type="molecule type" value="Genomic_DNA"/>
</dbReference>